<dbReference type="CDD" id="cd08270">
    <property type="entry name" value="MDR4"/>
    <property type="match status" value="1"/>
</dbReference>
<dbReference type="InterPro" id="IPR020843">
    <property type="entry name" value="ER"/>
</dbReference>
<dbReference type="PANTHER" id="PTHR43677:SF4">
    <property type="entry name" value="QUINONE OXIDOREDUCTASE-LIKE PROTEIN 2"/>
    <property type="match status" value="1"/>
</dbReference>
<dbReference type="SUPFAM" id="SSF51735">
    <property type="entry name" value="NAD(P)-binding Rossmann-fold domains"/>
    <property type="match status" value="1"/>
</dbReference>
<sequence length="299" mass="30682">MRALVVDGTTLAFAEVPEPEPAPNEALIEVRAISLNPGELDHLLPAMPDGTVLGWDAAGVVVRAAADGSGPAVGTPVTSLKWTGGWARLRTAETRWIGAAPEGADFGALATVPVAAGSALRALRRMGSLVGRRVMVTGATGAVGRHAVRLARRAGAHVIAVTRDPSAGLGAHETVSSPLEVDGFVHGVVDTVGGPGLVEGFGRLATGGTLIVLGAASGAPAHFEHGSMIATPEAYDRRIEGFFLLGEHDLAADLTWLAHEVAAGRLPSTVDARADWSRAPEFAAAHARGERIGKVVLDL</sequence>
<dbReference type="InterPro" id="IPR001509">
    <property type="entry name" value="Epimerase_deHydtase"/>
</dbReference>
<dbReference type="AlphaFoldDB" id="A0A9W6SRG3"/>
<dbReference type="InterPro" id="IPR051397">
    <property type="entry name" value="Zn-ADH-like_protein"/>
</dbReference>
<dbReference type="Proteomes" id="UP001165079">
    <property type="component" value="Unassembled WGS sequence"/>
</dbReference>
<dbReference type="InterPro" id="IPR036291">
    <property type="entry name" value="NAD(P)-bd_dom_sf"/>
</dbReference>
<dbReference type="PANTHER" id="PTHR43677">
    <property type="entry name" value="SHORT-CHAIN DEHYDROGENASE/REDUCTASE"/>
    <property type="match status" value="1"/>
</dbReference>
<dbReference type="GO" id="GO:0016491">
    <property type="term" value="F:oxidoreductase activity"/>
    <property type="evidence" value="ECO:0007669"/>
    <property type="project" value="InterPro"/>
</dbReference>
<evidence type="ECO:0000313" key="3">
    <source>
        <dbReference type="Proteomes" id="UP001165079"/>
    </source>
</evidence>
<dbReference type="Gene3D" id="3.90.180.10">
    <property type="entry name" value="Medium-chain alcohol dehydrogenases, catalytic domain"/>
    <property type="match status" value="1"/>
</dbReference>
<dbReference type="RefSeq" id="WP_285665855.1">
    <property type="nucleotide sequence ID" value="NZ_BSTX01000004.1"/>
</dbReference>
<keyword evidence="3" id="KW-1185">Reference proteome</keyword>
<feature type="domain" description="Enoyl reductase (ER)" evidence="1">
    <location>
        <begin position="8"/>
        <end position="297"/>
    </location>
</feature>
<organism evidence="2 3">
    <name type="scientific">Actinorhabdospora filicis</name>
    <dbReference type="NCBI Taxonomy" id="1785913"/>
    <lineage>
        <taxon>Bacteria</taxon>
        <taxon>Bacillati</taxon>
        <taxon>Actinomycetota</taxon>
        <taxon>Actinomycetes</taxon>
        <taxon>Micromonosporales</taxon>
        <taxon>Micromonosporaceae</taxon>
        <taxon>Actinorhabdospora</taxon>
    </lineage>
</organism>
<name>A0A9W6SRG3_9ACTN</name>
<comment type="caution">
    <text evidence="2">The sequence shown here is derived from an EMBL/GenBank/DDBJ whole genome shotgun (WGS) entry which is preliminary data.</text>
</comment>
<proteinExistence type="predicted"/>
<dbReference type="Pfam" id="PF13602">
    <property type="entry name" value="ADH_zinc_N_2"/>
    <property type="match status" value="1"/>
</dbReference>
<dbReference type="Pfam" id="PF08240">
    <property type="entry name" value="ADH_N"/>
    <property type="match status" value="1"/>
</dbReference>
<dbReference type="SUPFAM" id="SSF50129">
    <property type="entry name" value="GroES-like"/>
    <property type="match status" value="1"/>
</dbReference>
<dbReference type="SMART" id="SM00829">
    <property type="entry name" value="PKS_ER"/>
    <property type="match status" value="1"/>
</dbReference>
<accession>A0A9W6SRG3</accession>
<gene>
    <name evidence="2" type="ORF">Afil01_54260</name>
</gene>
<evidence type="ECO:0000259" key="1">
    <source>
        <dbReference type="SMART" id="SM00829"/>
    </source>
</evidence>
<dbReference type="EMBL" id="BSTX01000004">
    <property type="protein sequence ID" value="GLZ80619.1"/>
    <property type="molecule type" value="Genomic_DNA"/>
</dbReference>
<dbReference type="Pfam" id="PF01370">
    <property type="entry name" value="Epimerase"/>
    <property type="match status" value="1"/>
</dbReference>
<reference evidence="2" key="1">
    <citation type="submission" date="2023-03" db="EMBL/GenBank/DDBJ databases">
        <title>Actinorhabdospora filicis NBRC 111898.</title>
        <authorList>
            <person name="Ichikawa N."/>
            <person name="Sato H."/>
            <person name="Tonouchi N."/>
        </authorList>
    </citation>
    <scope>NUCLEOTIDE SEQUENCE</scope>
    <source>
        <strain evidence="2">NBRC 111898</strain>
    </source>
</reference>
<dbReference type="InterPro" id="IPR011032">
    <property type="entry name" value="GroES-like_sf"/>
</dbReference>
<dbReference type="Gene3D" id="3.40.50.720">
    <property type="entry name" value="NAD(P)-binding Rossmann-like Domain"/>
    <property type="match status" value="1"/>
</dbReference>
<protein>
    <submittedName>
        <fullName evidence="2">Oxidoreductase</fullName>
    </submittedName>
</protein>
<evidence type="ECO:0000313" key="2">
    <source>
        <dbReference type="EMBL" id="GLZ80619.1"/>
    </source>
</evidence>
<dbReference type="InterPro" id="IPR013154">
    <property type="entry name" value="ADH-like_N"/>
</dbReference>